<dbReference type="KEGG" id="ovi:T265_14782"/>
<name>A0A074ZB36_OPIVI</name>
<feature type="non-terminal residue" evidence="1">
    <location>
        <position position="94"/>
    </location>
</feature>
<sequence>MCCTQAATCFSWNDFRDIAKLRLFIEETTRKIPENSSTAHDRFRPSTSGSSGWLSPRFSVLLKPKLDCFREIHTFANQFGFHDRLNCRRVFSNL</sequence>
<organism evidence="1 2">
    <name type="scientific">Opisthorchis viverrini</name>
    <name type="common">Southeast Asian liver fluke</name>
    <dbReference type="NCBI Taxonomy" id="6198"/>
    <lineage>
        <taxon>Eukaryota</taxon>
        <taxon>Metazoa</taxon>
        <taxon>Spiralia</taxon>
        <taxon>Lophotrochozoa</taxon>
        <taxon>Platyhelminthes</taxon>
        <taxon>Trematoda</taxon>
        <taxon>Digenea</taxon>
        <taxon>Opisthorchiida</taxon>
        <taxon>Opisthorchiata</taxon>
        <taxon>Opisthorchiidae</taxon>
        <taxon>Opisthorchis</taxon>
    </lineage>
</organism>
<keyword evidence="2" id="KW-1185">Reference proteome</keyword>
<protein>
    <submittedName>
        <fullName evidence="1">Uncharacterized protein</fullName>
    </submittedName>
</protein>
<dbReference type="Proteomes" id="UP000054324">
    <property type="component" value="Unassembled WGS sequence"/>
</dbReference>
<dbReference type="RefSeq" id="XP_009173495.1">
    <property type="nucleotide sequence ID" value="XM_009175231.1"/>
</dbReference>
<dbReference type="OrthoDB" id="6159439at2759"/>
<proteinExistence type="predicted"/>
<dbReference type="GeneID" id="20328948"/>
<accession>A0A074ZB36</accession>
<gene>
    <name evidence="1" type="ORF">T265_14782</name>
</gene>
<evidence type="ECO:0000313" key="2">
    <source>
        <dbReference type="Proteomes" id="UP000054324"/>
    </source>
</evidence>
<dbReference type="EMBL" id="KL596881">
    <property type="protein sequence ID" value="KER22767.1"/>
    <property type="molecule type" value="Genomic_DNA"/>
</dbReference>
<dbReference type="AlphaFoldDB" id="A0A074ZB36"/>
<reference evidence="1 2" key="1">
    <citation type="submission" date="2013-11" db="EMBL/GenBank/DDBJ databases">
        <title>Opisthorchis viverrini - life in the bile duct.</title>
        <authorList>
            <person name="Young N.D."/>
            <person name="Nagarajan N."/>
            <person name="Lin S.J."/>
            <person name="Korhonen P.K."/>
            <person name="Jex A.R."/>
            <person name="Hall R.S."/>
            <person name="Safavi-Hemami H."/>
            <person name="Kaewkong W."/>
            <person name="Bertrand D."/>
            <person name="Gao S."/>
            <person name="Seet Q."/>
            <person name="Wongkham S."/>
            <person name="Teh B.T."/>
            <person name="Wongkham C."/>
            <person name="Intapan P.M."/>
            <person name="Maleewong W."/>
            <person name="Yang X."/>
            <person name="Hu M."/>
            <person name="Wang Z."/>
            <person name="Hofmann A."/>
            <person name="Sternberg P.W."/>
            <person name="Tan P."/>
            <person name="Wang J."/>
            <person name="Gasser R.B."/>
        </authorList>
    </citation>
    <scope>NUCLEOTIDE SEQUENCE [LARGE SCALE GENOMIC DNA]</scope>
</reference>
<dbReference type="CTD" id="20328948"/>
<evidence type="ECO:0000313" key="1">
    <source>
        <dbReference type="EMBL" id="KER22767.1"/>
    </source>
</evidence>